<evidence type="ECO:0000259" key="8">
    <source>
        <dbReference type="Pfam" id="PF07926"/>
    </source>
</evidence>
<evidence type="ECO:0000259" key="9">
    <source>
        <dbReference type="Pfam" id="PF25785"/>
    </source>
</evidence>
<feature type="coiled-coil region" evidence="6">
    <location>
        <begin position="811"/>
        <end position="863"/>
    </location>
</feature>
<feature type="coiled-coil region" evidence="6">
    <location>
        <begin position="162"/>
        <end position="273"/>
    </location>
</feature>
<feature type="compositionally biased region" description="Polar residues" evidence="7">
    <location>
        <begin position="2512"/>
        <end position="2532"/>
    </location>
</feature>
<feature type="compositionally biased region" description="Acidic residues" evidence="7">
    <location>
        <begin position="2352"/>
        <end position="2364"/>
    </location>
</feature>
<feature type="coiled-coil region" evidence="6">
    <location>
        <begin position="690"/>
        <end position="752"/>
    </location>
</feature>
<protein>
    <recommendedName>
        <fullName evidence="3">Nucleoprotein TPR</fullName>
    </recommendedName>
</protein>
<dbReference type="EMBL" id="DF143110">
    <property type="protein sequence ID" value="GAA31575.2"/>
    <property type="molecule type" value="Genomic_DNA"/>
</dbReference>
<dbReference type="InterPro" id="IPR012929">
    <property type="entry name" value="Nucleoprot-TPR/MLP1-2_dom"/>
</dbReference>
<dbReference type="PANTHER" id="PTHR18898:SF2">
    <property type="entry name" value="NUCLEOPROTEIN TPR"/>
    <property type="match status" value="1"/>
</dbReference>
<dbReference type="PANTHER" id="PTHR18898">
    <property type="entry name" value="NUCLEOPROTEIN TPR-RELATED"/>
    <property type="match status" value="1"/>
</dbReference>
<reference evidence="10" key="1">
    <citation type="journal article" date="2011" name="Genome Biol.">
        <title>The draft genome of the carcinogenic human liver fluke Clonorchis sinensis.</title>
        <authorList>
            <person name="Wang X."/>
            <person name="Chen W."/>
            <person name="Huang Y."/>
            <person name="Sun J."/>
            <person name="Men J."/>
            <person name="Liu H."/>
            <person name="Luo F."/>
            <person name="Guo L."/>
            <person name="Lv X."/>
            <person name="Deng C."/>
            <person name="Zhou C."/>
            <person name="Fan Y."/>
            <person name="Li X."/>
            <person name="Huang L."/>
            <person name="Hu Y."/>
            <person name="Liang C."/>
            <person name="Hu X."/>
            <person name="Xu J."/>
            <person name="Yu X."/>
        </authorList>
    </citation>
    <scope>NUCLEOTIDE SEQUENCE [LARGE SCALE GENOMIC DNA]</scope>
    <source>
        <strain evidence="10">Henan</strain>
    </source>
</reference>
<feature type="coiled-coil region" evidence="6">
    <location>
        <begin position="354"/>
        <end position="462"/>
    </location>
</feature>
<dbReference type="Pfam" id="PF25785">
    <property type="entry name" value="TPR"/>
    <property type="match status" value="1"/>
</dbReference>
<feature type="region of interest" description="Disordered" evidence="7">
    <location>
        <begin position="2162"/>
        <end position="2209"/>
    </location>
</feature>
<keyword evidence="5" id="KW-0539">Nucleus</keyword>
<feature type="compositionally biased region" description="Acidic residues" evidence="7">
    <location>
        <begin position="2408"/>
        <end position="2424"/>
    </location>
</feature>
<dbReference type="Pfam" id="PF07926">
    <property type="entry name" value="TPR_MLP1_2"/>
    <property type="match status" value="1"/>
</dbReference>
<feature type="coiled-coil region" evidence="6">
    <location>
        <begin position="1080"/>
        <end position="1262"/>
    </location>
</feature>
<feature type="region of interest" description="Disordered" evidence="7">
    <location>
        <begin position="1050"/>
        <end position="1079"/>
    </location>
</feature>
<accession>H2KR53</accession>
<evidence type="ECO:0000256" key="2">
    <source>
        <dbReference type="ARBA" id="ARBA00005274"/>
    </source>
</evidence>
<comment type="subcellular location">
    <subcellularLocation>
        <location evidence="1">Nucleus</location>
    </subcellularLocation>
</comment>
<feature type="compositionally biased region" description="Basic and acidic residues" evidence="7">
    <location>
        <begin position="2273"/>
        <end position="2283"/>
    </location>
</feature>
<evidence type="ECO:0000256" key="5">
    <source>
        <dbReference type="ARBA" id="ARBA00023242"/>
    </source>
</evidence>
<feature type="coiled-coil region" evidence="6">
    <location>
        <begin position="1374"/>
        <end position="1646"/>
    </location>
</feature>
<keyword evidence="4 6" id="KW-0175">Coiled coil</keyword>
<feature type="compositionally biased region" description="Polar residues" evidence="7">
    <location>
        <begin position="2592"/>
        <end position="2604"/>
    </location>
</feature>
<feature type="compositionally biased region" description="Polar residues" evidence="7">
    <location>
        <begin position="2326"/>
        <end position="2345"/>
    </location>
</feature>
<evidence type="ECO:0000256" key="1">
    <source>
        <dbReference type="ARBA" id="ARBA00004123"/>
    </source>
</evidence>
<evidence type="ECO:0000256" key="4">
    <source>
        <dbReference type="ARBA" id="ARBA00023054"/>
    </source>
</evidence>
<dbReference type="GO" id="GO:0005643">
    <property type="term" value="C:nuclear pore"/>
    <property type="evidence" value="ECO:0007669"/>
    <property type="project" value="UniProtKB-ARBA"/>
</dbReference>
<feature type="compositionally biased region" description="Polar residues" evidence="7">
    <location>
        <begin position="2446"/>
        <end position="2455"/>
    </location>
</feature>
<feature type="compositionally biased region" description="Low complexity" evidence="7">
    <location>
        <begin position="641"/>
        <end position="659"/>
    </location>
</feature>
<feature type="coiled-coil region" evidence="6">
    <location>
        <begin position="556"/>
        <end position="597"/>
    </location>
</feature>
<feature type="coiled-coil region" evidence="6">
    <location>
        <begin position="927"/>
        <end position="1046"/>
    </location>
</feature>
<feature type="coiled-coil region" evidence="6">
    <location>
        <begin position="1723"/>
        <end position="1750"/>
    </location>
</feature>
<keyword evidence="11" id="KW-1185">Reference proteome</keyword>
<dbReference type="GO" id="GO:0006606">
    <property type="term" value="P:protein import into nucleus"/>
    <property type="evidence" value="ECO:0007669"/>
    <property type="project" value="InterPro"/>
</dbReference>
<proteinExistence type="inferred from homology"/>
<feature type="region of interest" description="Disordered" evidence="7">
    <location>
        <begin position="2500"/>
        <end position="2534"/>
    </location>
</feature>
<evidence type="ECO:0000256" key="3">
    <source>
        <dbReference type="ARBA" id="ARBA00019789"/>
    </source>
</evidence>
<feature type="compositionally biased region" description="Acidic residues" evidence="7">
    <location>
        <begin position="2255"/>
        <end position="2272"/>
    </location>
</feature>
<feature type="region of interest" description="Disordered" evidence="7">
    <location>
        <begin position="634"/>
        <end position="661"/>
    </location>
</feature>
<feature type="compositionally biased region" description="Low complexity" evidence="7">
    <location>
        <begin position="2651"/>
        <end position="2661"/>
    </location>
</feature>
<sequence length="2661" mass="295129">MSTTPDGLELHPEGLWSVKITYWYAMREVVAGGKVLECLYGKRVIFSASRKVAVLVSVKAIEMDTTAGHREPRYSLISNENRETGTCVCPSTLTSPRSANNTARLALTPPCQALMEVLKQYAGLCDDEISVFDAGVKEKLEIAFDNIAHEATSSKENQERLAAEHAQTVKVLEGRLQELGAECDRLREKSSDYEDLLRSADEKFRRSYEEKEQHRSKTDELQTINNELSFAVRNLENEKEMLSSQLRCKIEQIEDLSTEIKALKAETESVHKLKIDTMLRSEDVSSREAALKAQESRWVEECASMQRHIEWLEGRLRQTTDQLLTARRDTVRASFSNHPSEGKFIICFDNVCKLEHAKETIQRLEDGTKKLTQANENYIEKLKQVADEQIRLEQLYGNELEAQKQLISLYKEQLADLEEKNTELTEAAGSMQSMLRSAYENVARLESEKSALQAQHTEEQAKQQESSKQLAIELERSRQLLDKFRVDGLSEEELRQLNPAVAATLSALKRGHSLTQLYTDYIQIVEDRDQLRLDKQRLTEYVKQLVDDVKEKAPLLREQQEKYKRMKDEIKDLTAQLQSTTGKLEESNNQRLELQRRAGYYQREVARLKHTCGDLSKQVQLLLREIEVSRGTVIEQPTLDPSESSVSSPVRSAPSPDSSTMTVNNATQLLDGIASASVVIGEHLVTWRNLQELQWQNQRLLGVARDLANQLEQREQDEAEASKRANELSLRLESLSGELEVVRLAAQEARNDARLSSHQRDLYRSLLKRYDIEVSLEHTLNESLDSDTSSLNVTSDKPHDKSNTTMTAATMERMEETLSSLEAEFKRYRDNKTESDKIYSTTIEQLRKEGNEARILNQKLASQLDFTHEKLRTVEANVSGYKQEITVLREMNARYSTSAAASEAELVRLREDLLRTSDKLLQVEVDARQFSRQLEIARANENRWRQEAEALRRQEQMHTQLMRQLEAIQGNLEQRDSVDRSIMEKRVGQLELQLSEAQSAFTEASQASKRLKETLEHELEVSQHKATTAESEVGRLQTLVTSLEKELEVLKPKKDSTTGSEADEDGSSAEATNKDSLSRQMELQHEVDSLRMRVDAAREQADKMRDLAENAEIRLNEMMQETQLLQERLGSELEQTTQRCEFLEAQLDLEKKERQNLVNENIRTTEEAHQLNAELRRQLSSLQGELDSIRTRCESALELEAGAKSVIEAHERAAQEARLKYERELSLHAEDVEALTAARQEVDNWKSKLADVQRQLTTSESRADTVAKELDDMSRSWDTERQELNEKLHLADKDQSLMQDQIIKLTQQLIALRKLMEKPNETTEPSGSTSELPVSAEAGVTDLKASEDLLQLVNYLRRQKSIAEATCDASAAEVSRLLLRVASLESQRDHLQTELENERRASELAAETSQRHSELMERVEQLNLLTESNRLLRHERETLQANLKTSEGQVRDLEALVGPLRSENSELMAQVNSLGTEKHSLEEERDRWKERCNRLVETAQRMDPEQYRMACNERDELQRQLRRAEEEVQQYSVKLNESRTELNEAVKRHDAELNEALASRQAAEEECVQHRSTCETLRKELEGKETTVVKLREIGRKYRQEAETLRRQLFANQSDGAQLQSLNEALTEAKADLVTLRSDLATARSQRSHLASVIAEVMRVLNTAKANEHLGQSFGTIHLPTADGEYDNEQLVEIIRLMFDHLAAEISQLRQHAETQRERLLRMQLVESQLTKAQRDCAELRARLSEMQSAPAAVSVPSAQNTPAVIVPSSASLIVNEPEPTDLSQTSQSFPFHLTLFGTPVSCPDSTVTGASDSLFPVAGQTTQAPAVSVSTSTSLGGQSVPAWILRASATVQPVQPTPAVTPPNSVVGPKQTAEIRPITSNVATVTPTPAIQIAVVTASDVTPLSSTTGLVSPLANDQLTVRLDQPATAVVRAAQSRRTNLLGPAPPLGDQSAIASSSFTGFSWATSTTHAPVSSPSLASVTGKRRHEDASAVSDSSMVSSSEETLTSNTPTDTSRLTEPVSFTPYASVPAIFSEAKRLRPMAVLASTSHHIPQAEPSAVVLERSAFGYPTSLQPLAHATASRLVAGQEGLADAWSMSAPSAVATPITAPTPSLDQSSVTVLSLPAAAASPDLRTVDEDQGLMSGDFYATDVALLNDAQANEDHESEITQEPELVGLPRSGSFRSETREQDTTAGLEIAGSDGTTSVETSHAPILQASQEEFERVHPVEDSTDLTSDSQCLAEHYSHEQHETGEQVDEDAGVEREEEEIDEGFEHEIERQYEEYDEEQMSEVVSEGEVEEEEDEVEDEDQDEDYGYGQEEPVETSMMSTTESNVIELSSDSDNNASHEDGSEVGEEEEGEDETVAYSRVDEPEQSEEEKEHPDVSDVDDDEGLDELGERPAISGVGDDAEDDVDRVSQDEGEEEHLPGPQGKTPEEAEGSPPSMHRTSVTTIPVTRQAPVVTNVAPTPSPPVLFSSATFGDKPGAGLFGSFDPKAPITGGLFAGFRPSAATGLTTSDQVSSSGPTTSSTAITPGLFRSSVLAQAGATPVPSALFKPSLFATSTSSAEKPATSEGVQAKPKIQPIVWDAPESPSTVQPSVTETSVPRIGAARRKKWGGPSVRPGSYLGASGGTGAAKPDSFGSSRGGSSGTCGTRPGPRRG</sequence>
<feature type="region of interest" description="Disordered" evidence="7">
    <location>
        <begin position="2561"/>
        <end position="2661"/>
    </location>
</feature>
<dbReference type="InterPro" id="IPR057974">
    <property type="entry name" value="NUA/TPR/MLP1-2-like_dom"/>
</dbReference>
<evidence type="ECO:0000256" key="7">
    <source>
        <dbReference type="SAM" id="MobiDB-lite"/>
    </source>
</evidence>
<comment type="similarity">
    <text evidence="2">Belongs to the TPR family.</text>
</comment>
<feature type="compositionally biased region" description="Acidic residues" evidence="7">
    <location>
        <begin position="2284"/>
        <end position="2315"/>
    </location>
</feature>
<dbReference type="GO" id="GO:0006406">
    <property type="term" value="P:mRNA export from nucleus"/>
    <property type="evidence" value="ECO:0007669"/>
    <property type="project" value="TreeGrafter"/>
</dbReference>
<feature type="region of interest" description="Disordered" evidence="7">
    <location>
        <begin position="1967"/>
        <end position="2020"/>
    </location>
</feature>
<feature type="compositionally biased region" description="Low complexity" evidence="7">
    <location>
        <begin position="1992"/>
        <end position="2009"/>
    </location>
</feature>
<dbReference type="Proteomes" id="UP000008909">
    <property type="component" value="Unassembled WGS sequence"/>
</dbReference>
<name>H2KR53_CLOSI</name>
<reference key="2">
    <citation type="submission" date="2011-10" db="EMBL/GenBank/DDBJ databases">
        <title>The genome and transcriptome sequence of Clonorchis sinensis provide insights into the carcinogenic liver fluke.</title>
        <authorList>
            <person name="Wang X."/>
            <person name="Huang Y."/>
            <person name="Chen W."/>
            <person name="Liu H."/>
            <person name="Guo L."/>
            <person name="Chen Y."/>
            <person name="Luo F."/>
            <person name="Zhou W."/>
            <person name="Sun J."/>
            <person name="Mao Q."/>
            <person name="Liang P."/>
            <person name="Zhou C."/>
            <person name="Tian Y."/>
            <person name="Men J."/>
            <person name="Lv X."/>
            <person name="Huang L."/>
            <person name="Zhou J."/>
            <person name="Hu Y."/>
            <person name="Li R."/>
            <person name="Zhang F."/>
            <person name="Lei H."/>
            <person name="Li X."/>
            <person name="Hu X."/>
            <person name="Liang C."/>
            <person name="Xu J."/>
            <person name="Wu Z."/>
            <person name="Yu X."/>
        </authorList>
    </citation>
    <scope>NUCLEOTIDE SEQUENCE</scope>
    <source>
        <strain>Henan</strain>
    </source>
</reference>
<dbReference type="GO" id="GO:0034399">
    <property type="term" value="C:nuclear periphery"/>
    <property type="evidence" value="ECO:0007669"/>
    <property type="project" value="UniProtKB-ARBA"/>
</dbReference>
<gene>
    <name evidence="10" type="ORF">CLF_105528</name>
</gene>
<evidence type="ECO:0000313" key="10">
    <source>
        <dbReference type="EMBL" id="GAA31575.2"/>
    </source>
</evidence>
<feature type="compositionally biased region" description="Acidic residues" evidence="7">
    <location>
        <begin position="2386"/>
        <end position="2396"/>
    </location>
</feature>
<feature type="region of interest" description="Disordered" evidence="7">
    <location>
        <begin position="2246"/>
        <end position="2469"/>
    </location>
</feature>
<feature type="domain" description="Nucleoprotein TPR/MLP1-2" evidence="8">
    <location>
        <begin position="1178"/>
        <end position="1305"/>
    </location>
</feature>
<organism evidence="10 11">
    <name type="scientific">Clonorchis sinensis</name>
    <name type="common">Chinese liver fluke</name>
    <dbReference type="NCBI Taxonomy" id="79923"/>
    <lineage>
        <taxon>Eukaryota</taxon>
        <taxon>Metazoa</taxon>
        <taxon>Spiralia</taxon>
        <taxon>Lophotrochozoa</taxon>
        <taxon>Platyhelminthes</taxon>
        <taxon>Trematoda</taxon>
        <taxon>Digenea</taxon>
        <taxon>Opisthorchiida</taxon>
        <taxon>Opisthorchiata</taxon>
        <taxon>Opisthorchiidae</taxon>
        <taxon>Clonorchis</taxon>
    </lineage>
</organism>
<evidence type="ECO:0000313" key="11">
    <source>
        <dbReference type="Proteomes" id="UP000008909"/>
    </source>
</evidence>
<feature type="compositionally biased region" description="Polar residues" evidence="7">
    <location>
        <begin position="1967"/>
        <end position="1981"/>
    </location>
</feature>
<feature type="domain" description="NUA/TPR/MLP1-2-like" evidence="9">
    <location>
        <begin position="593"/>
        <end position="716"/>
    </location>
</feature>
<evidence type="ECO:0000256" key="6">
    <source>
        <dbReference type="SAM" id="Coils"/>
    </source>
</evidence>
<dbReference type="GO" id="GO:0017056">
    <property type="term" value="F:structural constituent of nuclear pore"/>
    <property type="evidence" value="ECO:0007669"/>
    <property type="project" value="TreeGrafter"/>
</dbReference>
<dbReference type="GO" id="GO:1901673">
    <property type="term" value="P:regulation of mitotic spindle assembly"/>
    <property type="evidence" value="ECO:0007669"/>
    <property type="project" value="TreeGrafter"/>
</dbReference>